<name>A0A814VLP5_9BILA</name>
<protein>
    <submittedName>
        <fullName evidence="1">Uncharacterized protein</fullName>
    </submittedName>
</protein>
<evidence type="ECO:0000313" key="1">
    <source>
        <dbReference type="EMBL" id="CAF1192374.1"/>
    </source>
</evidence>
<dbReference type="InterPro" id="IPR032675">
    <property type="entry name" value="LRR_dom_sf"/>
</dbReference>
<gene>
    <name evidence="2" type="ORF">KXQ929_LOCUS45283</name>
    <name evidence="1" type="ORF">VCS650_LOCUS25132</name>
</gene>
<organism evidence="1 3">
    <name type="scientific">Adineta steineri</name>
    <dbReference type="NCBI Taxonomy" id="433720"/>
    <lineage>
        <taxon>Eukaryota</taxon>
        <taxon>Metazoa</taxon>
        <taxon>Spiralia</taxon>
        <taxon>Gnathifera</taxon>
        <taxon>Rotifera</taxon>
        <taxon>Eurotatoria</taxon>
        <taxon>Bdelloidea</taxon>
        <taxon>Adinetida</taxon>
        <taxon>Adinetidae</taxon>
        <taxon>Adineta</taxon>
    </lineage>
</organism>
<reference evidence="1" key="1">
    <citation type="submission" date="2021-02" db="EMBL/GenBank/DDBJ databases">
        <authorList>
            <person name="Nowell W R."/>
        </authorList>
    </citation>
    <scope>NUCLEOTIDE SEQUENCE</scope>
</reference>
<dbReference type="Proteomes" id="UP000663868">
    <property type="component" value="Unassembled WGS sequence"/>
</dbReference>
<dbReference type="AlphaFoldDB" id="A0A814VLP5"/>
<dbReference type="Gene3D" id="3.80.10.10">
    <property type="entry name" value="Ribonuclease Inhibitor"/>
    <property type="match status" value="1"/>
</dbReference>
<accession>A0A814VLP5</accession>
<evidence type="ECO:0000313" key="3">
    <source>
        <dbReference type="Proteomes" id="UP000663891"/>
    </source>
</evidence>
<comment type="caution">
    <text evidence="1">The sequence shown here is derived from an EMBL/GenBank/DDBJ whole genome shotgun (WGS) entry which is preliminary data.</text>
</comment>
<sequence>MNELSQQSNNQSLIPVHVQLEYQNLTDADIQHVIDEQITEKHCTSLNLSGNQITHKGVTMLANILKNNKVKYLLRLNYTVY</sequence>
<dbReference type="SUPFAM" id="SSF52047">
    <property type="entry name" value="RNI-like"/>
    <property type="match status" value="1"/>
</dbReference>
<dbReference type="EMBL" id="CAJNON010000318">
    <property type="protein sequence ID" value="CAF1192374.1"/>
    <property type="molecule type" value="Genomic_DNA"/>
</dbReference>
<dbReference type="EMBL" id="CAJOBB010013825">
    <property type="protein sequence ID" value="CAF4296463.1"/>
    <property type="molecule type" value="Genomic_DNA"/>
</dbReference>
<proteinExistence type="predicted"/>
<evidence type="ECO:0000313" key="2">
    <source>
        <dbReference type="EMBL" id="CAF4296463.1"/>
    </source>
</evidence>
<dbReference type="Proteomes" id="UP000663891">
    <property type="component" value="Unassembled WGS sequence"/>
</dbReference>